<reference evidence="2" key="1">
    <citation type="submission" date="2017-02" db="UniProtKB">
        <authorList>
            <consortium name="WormBaseParasite"/>
        </authorList>
    </citation>
    <scope>IDENTIFICATION</scope>
</reference>
<sequence length="61" mass="7335">MHRARVMADGLYLLLALCIWINNRWVYCRLLPRLIVYLAPNIERSVREERICYKRAAVIFV</sequence>
<evidence type="ECO:0000313" key="2">
    <source>
        <dbReference type="WBParaSite" id="ALUE_0000391801-mRNA-1"/>
    </source>
</evidence>
<protein>
    <submittedName>
        <fullName evidence="2">G_PROTEIN_RECEP_F1_2 domain-containing protein</fullName>
    </submittedName>
</protein>
<name>A0A0M3HPP7_ASCLU</name>
<proteinExistence type="predicted"/>
<evidence type="ECO:0000313" key="1">
    <source>
        <dbReference type="Proteomes" id="UP000036681"/>
    </source>
</evidence>
<accession>A0A0M3HPP7</accession>
<keyword evidence="1" id="KW-1185">Reference proteome</keyword>
<dbReference type="AlphaFoldDB" id="A0A0M3HPP7"/>
<organism evidence="1 2">
    <name type="scientific">Ascaris lumbricoides</name>
    <name type="common">Giant roundworm</name>
    <dbReference type="NCBI Taxonomy" id="6252"/>
    <lineage>
        <taxon>Eukaryota</taxon>
        <taxon>Metazoa</taxon>
        <taxon>Ecdysozoa</taxon>
        <taxon>Nematoda</taxon>
        <taxon>Chromadorea</taxon>
        <taxon>Rhabditida</taxon>
        <taxon>Spirurina</taxon>
        <taxon>Ascaridomorpha</taxon>
        <taxon>Ascaridoidea</taxon>
        <taxon>Ascarididae</taxon>
        <taxon>Ascaris</taxon>
    </lineage>
</organism>
<dbReference type="WBParaSite" id="ALUE_0000391801-mRNA-1">
    <property type="protein sequence ID" value="ALUE_0000391801-mRNA-1"/>
    <property type="gene ID" value="ALUE_0000391801"/>
</dbReference>
<dbReference type="Proteomes" id="UP000036681">
    <property type="component" value="Unplaced"/>
</dbReference>